<feature type="active site" description="O-(5'-phospho-DNA)-serine intermediate" evidence="5 6">
    <location>
        <position position="19"/>
    </location>
</feature>
<dbReference type="GO" id="GO:0000150">
    <property type="term" value="F:DNA strand exchange activity"/>
    <property type="evidence" value="ECO:0007669"/>
    <property type="project" value="InterPro"/>
</dbReference>
<dbReference type="Pfam" id="PF00239">
    <property type="entry name" value="Resolvase"/>
    <property type="match status" value="1"/>
</dbReference>
<evidence type="ECO:0000313" key="9">
    <source>
        <dbReference type="Proteomes" id="UP000182725"/>
    </source>
</evidence>
<accession>A0A1H5PGB6</accession>
<dbReference type="AlphaFoldDB" id="A0A1H5PGB6"/>
<dbReference type="SMART" id="SM00857">
    <property type="entry name" value="Resolvase"/>
    <property type="match status" value="1"/>
</dbReference>
<dbReference type="PANTHER" id="PTHR30461">
    <property type="entry name" value="DNA-INVERTASE FROM LAMBDOID PROPHAGE"/>
    <property type="match status" value="1"/>
</dbReference>
<gene>
    <name evidence="8" type="ORF">SAMN04489740_4195</name>
</gene>
<dbReference type="Proteomes" id="UP000182725">
    <property type="component" value="Unassembled WGS sequence"/>
</dbReference>
<evidence type="ECO:0000256" key="2">
    <source>
        <dbReference type="ARBA" id="ARBA00022908"/>
    </source>
</evidence>
<dbReference type="GO" id="GO:0003677">
    <property type="term" value="F:DNA binding"/>
    <property type="evidence" value="ECO:0007669"/>
    <property type="project" value="UniProtKB-KW"/>
</dbReference>
<evidence type="ECO:0000313" key="8">
    <source>
        <dbReference type="EMBL" id="SEF12168.1"/>
    </source>
</evidence>
<dbReference type="GO" id="GO:0015074">
    <property type="term" value="P:DNA integration"/>
    <property type="evidence" value="ECO:0007669"/>
    <property type="project" value="UniProtKB-KW"/>
</dbReference>
<dbReference type="PROSITE" id="PS51736">
    <property type="entry name" value="RECOMBINASES_3"/>
    <property type="match status" value="1"/>
</dbReference>
<keyword evidence="3" id="KW-0238">DNA-binding</keyword>
<dbReference type="Gene3D" id="1.10.10.60">
    <property type="entry name" value="Homeodomain-like"/>
    <property type="match status" value="1"/>
</dbReference>
<keyword evidence="2" id="KW-0229">DNA integration</keyword>
<dbReference type="InterPro" id="IPR050639">
    <property type="entry name" value="SSR_resolvase"/>
</dbReference>
<dbReference type="PROSITE" id="PS00397">
    <property type="entry name" value="RECOMBINASES_1"/>
    <property type="match status" value="1"/>
</dbReference>
<name>A0A1H5PGB6_9MICC</name>
<dbReference type="SUPFAM" id="SSF53041">
    <property type="entry name" value="Resolvase-like"/>
    <property type="match status" value="1"/>
</dbReference>
<feature type="domain" description="Resolvase/invertase-type recombinase catalytic" evidence="7">
    <location>
        <begin position="11"/>
        <end position="145"/>
    </location>
</feature>
<evidence type="ECO:0000256" key="5">
    <source>
        <dbReference type="PIRSR" id="PIRSR606118-50"/>
    </source>
</evidence>
<reference evidence="8 9" key="1">
    <citation type="submission" date="2016-10" db="EMBL/GenBank/DDBJ databases">
        <authorList>
            <person name="de Groot N.N."/>
        </authorList>
    </citation>
    <scope>NUCLEOTIDE SEQUENCE [LARGE SCALE GENOMIC DNA]</scope>
    <source>
        <strain evidence="8 9">DSM 22274</strain>
    </source>
</reference>
<evidence type="ECO:0000256" key="1">
    <source>
        <dbReference type="ARBA" id="ARBA00009913"/>
    </source>
</evidence>
<dbReference type="Gene3D" id="3.40.50.1390">
    <property type="entry name" value="Resolvase, N-terminal catalytic domain"/>
    <property type="match status" value="1"/>
</dbReference>
<dbReference type="EMBL" id="FNTV01000002">
    <property type="protein sequence ID" value="SEF12168.1"/>
    <property type="molecule type" value="Genomic_DNA"/>
</dbReference>
<dbReference type="InterPro" id="IPR006118">
    <property type="entry name" value="Recombinase_CS"/>
</dbReference>
<organism evidence="8 9">
    <name type="scientific">Arthrobacter alpinus</name>
    <dbReference type="NCBI Taxonomy" id="656366"/>
    <lineage>
        <taxon>Bacteria</taxon>
        <taxon>Bacillati</taxon>
        <taxon>Actinomycetota</taxon>
        <taxon>Actinomycetes</taxon>
        <taxon>Micrococcales</taxon>
        <taxon>Micrococcaceae</taxon>
        <taxon>Arthrobacter</taxon>
    </lineage>
</organism>
<evidence type="ECO:0000259" key="7">
    <source>
        <dbReference type="PROSITE" id="PS51736"/>
    </source>
</evidence>
<dbReference type="PANTHER" id="PTHR30461:SF2">
    <property type="entry name" value="SERINE RECOMBINASE PINE-RELATED"/>
    <property type="match status" value="1"/>
</dbReference>
<dbReference type="PROSITE" id="PS00398">
    <property type="entry name" value="RECOMBINASES_2"/>
    <property type="match status" value="1"/>
</dbReference>
<dbReference type="InterPro" id="IPR036162">
    <property type="entry name" value="Resolvase-like_N_sf"/>
</dbReference>
<keyword evidence="4" id="KW-0233">DNA recombination</keyword>
<dbReference type="CDD" id="cd03768">
    <property type="entry name" value="SR_ResInv"/>
    <property type="match status" value="1"/>
</dbReference>
<sequence length="201" mass="22402">MGFVRLRCMGHKIGYARVSTTDQDPQLQLDALNAEGCLRIYKDTATGTKADRPQWILCLDNLHPGDTLLIWKIDRLGRNLRDLIDIVTTLDERGVGVQSLTNGIVDTTTAHGKLVFGMFALMAEYEAALIRERTQAGLIAARSRGRKGGRKPKMTPDLIGKAQRMYDARQFTMAEIAASCAVTPMTIYRNIQTTKTRPEHP</sequence>
<comment type="similarity">
    <text evidence="1">Belongs to the site-specific recombinase resolvase family.</text>
</comment>
<proteinExistence type="inferred from homology"/>
<dbReference type="FunFam" id="3.40.50.1390:FF:000001">
    <property type="entry name" value="DNA recombinase"/>
    <property type="match status" value="1"/>
</dbReference>
<evidence type="ECO:0000256" key="4">
    <source>
        <dbReference type="ARBA" id="ARBA00023172"/>
    </source>
</evidence>
<evidence type="ECO:0000256" key="3">
    <source>
        <dbReference type="ARBA" id="ARBA00023125"/>
    </source>
</evidence>
<evidence type="ECO:0000256" key="6">
    <source>
        <dbReference type="PROSITE-ProRule" id="PRU10137"/>
    </source>
</evidence>
<dbReference type="InterPro" id="IPR006119">
    <property type="entry name" value="Resolv_N"/>
</dbReference>
<protein>
    <submittedName>
        <fullName evidence="8">Site-specific DNA recombinase</fullName>
    </submittedName>
</protein>